<proteinExistence type="predicted"/>
<dbReference type="InterPro" id="IPR050213">
    <property type="entry name" value="GST_superfamily"/>
</dbReference>
<evidence type="ECO:0000313" key="5">
    <source>
        <dbReference type="WBParaSite" id="PDA_v2.g190.t1"/>
    </source>
</evidence>
<keyword evidence="4" id="KW-1185">Reference proteome</keyword>
<evidence type="ECO:0000259" key="3">
    <source>
        <dbReference type="PROSITE" id="PS50405"/>
    </source>
</evidence>
<reference evidence="5" key="1">
    <citation type="submission" date="2022-11" db="UniProtKB">
        <authorList>
            <consortium name="WormBaseParasite"/>
        </authorList>
    </citation>
    <scope>IDENTIFICATION</scope>
</reference>
<dbReference type="GO" id="GO:0006749">
    <property type="term" value="P:glutathione metabolic process"/>
    <property type="evidence" value="ECO:0007669"/>
    <property type="project" value="TreeGrafter"/>
</dbReference>
<dbReference type="CDD" id="cd03039">
    <property type="entry name" value="GST_N_Sigma_like"/>
    <property type="match status" value="1"/>
</dbReference>
<dbReference type="Gene3D" id="3.40.30.10">
    <property type="entry name" value="Glutaredoxin"/>
    <property type="match status" value="1"/>
</dbReference>
<sequence>MSTQLELKYFDLNGRAGAIRMLLDYLQIPFTDSIIPREKWSLYKASTPFGQVPVLLVENGKFAIPQSTAILRYIATKFGGLAKSPEEQALCDAYAEQIQDFIMAVRPWIWTITRETPNQEKEEKYISVLLPAVQETFVPIFERQLRSNESGWLIGDSVTWIDFFLADIVDKLVHRLKPENVPILENLVKHQKKVFSLPNLEERIKQHKELSGKPWLDLLADEEPAAEEEEYETAFEETENEDDDDDE</sequence>
<dbReference type="InterPro" id="IPR036249">
    <property type="entry name" value="Thioredoxin-like_sf"/>
</dbReference>
<dbReference type="InterPro" id="IPR010987">
    <property type="entry name" value="Glutathione-S-Trfase_C-like"/>
</dbReference>
<dbReference type="Gene3D" id="1.20.1050.10">
    <property type="match status" value="1"/>
</dbReference>
<dbReference type="SUPFAM" id="SSF47616">
    <property type="entry name" value="GST C-terminal domain-like"/>
    <property type="match status" value="1"/>
</dbReference>
<dbReference type="PANTHER" id="PTHR11571">
    <property type="entry name" value="GLUTATHIONE S-TRANSFERASE"/>
    <property type="match status" value="1"/>
</dbReference>
<dbReference type="SFLD" id="SFLDS00019">
    <property type="entry name" value="Glutathione_Transferase_(cytos"/>
    <property type="match status" value="1"/>
</dbReference>
<feature type="compositionally biased region" description="Acidic residues" evidence="1">
    <location>
        <begin position="219"/>
        <end position="247"/>
    </location>
</feature>
<feature type="domain" description="GST N-terminal" evidence="2">
    <location>
        <begin position="3"/>
        <end position="82"/>
    </location>
</feature>
<accession>A0A914PLZ5</accession>
<evidence type="ECO:0000256" key="1">
    <source>
        <dbReference type="SAM" id="MobiDB-lite"/>
    </source>
</evidence>
<feature type="region of interest" description="Disordered" evidence="1">
    <location>
        <begin position="217"/>
        <end position="247"/>
    </location>
</feature>
<dbReference type="AlphaFoldDB" id="A0A914PLZ5"/>
<evidence type="ECO:0000259" key="2">
    <source>
        <dbReference type="PROSITE" id="PS50404"/>
    </source>
</evidence>
<dbReference type="InterPro" id="IPR004045">
    <property type="entry name" value="Glutathione_S-Trfase_N"/>
</dbReference>
<dbReference type="Proteomes" id="UP000887578">
    <property type="component" value="Unplaced"/>
</dbReference>
<dbReference type="Pfam" id="PF02798">
    <property type="entry name" value="GST_N"/>
    <property type="match status" value="1"/>
</dbReference>
<evidence type="ECO:0000313" key="4">
    <source>
        <dbReference type="Proteomes" id="UP000887578"/>
    </source>
</evidence>
<dbReference type="WBParaSite" id="PDA_v2.g190.t1">
    <property type="protein sequence ID" value="PDA_v2.g190.t1"/>
    <property type="gene ID" value="PDA_v2.g190"/>
</dbReference>
<organism evidence="4 5">
    <name type="scientific">Panagrolaimus davidi</name>
    <dbReference type="NCBI Taxonomy" id="227884"/>
    <lineage>
        <taxon>Eukaryota</taxon>
        <taxon>Metazoa</taxon>
        <taxon>Ecdysozoa</taxon>
        <taxon>Nematoda</taxon>
        <taxon>Chromadorea</taxon>
        <taxon>Rhabditida</taxon>
        <taxon>Tylenchina</taxon>
        <taxon>Panagrolaimomorpha</taxon>
        <taxon>Panagrolaimoidea</taxon>
        <taxon>Panagrolaimidae</taxon>
        <taxon>Panagrolaimus</taxon>
    </lineage>
</organism>
<protein>
    <submittedName>
        <fullName evidence="5">Glutathione S-transferase</fullName>
    </submittedName>
</protein>
<feature type="domain" description="GST C-terminal" evidence="3">
    <location>
        <begin position="84"/>
        <end position="215"/>
    </location>
</feature>
<dbReference type="PROSITE" id="PS50405">
    <property type="entry name" value="GST_CTER"/>
    <property type="match status" value="1"/>
</dbReference>
<dbReference type="SFLD" id="SFLDG00363">
    <property type="entry name" value="AMPS_(cytGST):_Alpha-__Mu-__Pi"/>
    <property type="match status" value="1"/>
</dbReference>
<dbReference type="GO" id="GO:0004364">
    <property type="term" value="F:glutathione transferase activity"/>
    <property type="evidence" value="ECO:0007669"/>
    <property type="project" value="UniProtKB-ARBA"/>
</dbReference>
<dbReference type="InterPro" id="IPR040079">
    <property type="entry name" value="Glutathione_S-Trfase"/>
</dbReference>
<dbReference type="InterPro" id="IPR004046">
    <property type="entry name" value="GST_C"/>
</dbReference>
<dbReference type="PROSITE" id="PS50404">
    <property type="entry name" value="GST_NTER"/>
    <property type="match status" value="1"/>
</dbReference>
<dbReference type="SUPFAM" id="SSF52833">
    <property type="entry name" value="Thioredoxin-like"/>
    <property type="match status" value="1"/>
</dbReference>
<name>A0A914PLZ5_9BILA</name>
<dbReference type="SFLD" id="SFLDG01205">
    <property type="entry name" value="AMPS.1"/>
    <property type="match status" value="1"/>
</dbReference>
<dbReference type="Pfam" id="PF14497">
    <property type="entry name" value="GST_C_3"/>
    <property type="match status" value="1"/>
</dbReference>
<dbReference type="PANTHER" id="PTHR11571:SF256">
    <property type="entry name" value="GST C-TERMINAL DOMAIN-CONTAINING PROTEIN-RELATED"/>
    <property type="match status" value="1"/>
</dbReference>
<dbReference type="CDD" id="cd03192">
    <property type="entry name" value="GST_C_Sigma_like"/>
    <property type="match status" value="1"/>
</dbReference>
<dbReference type="InterPro" id="IPR036282">
    <property type="entry name" value="Glutathione-S-Trfase_C_sf"/>
</dbReference>